<organism evidence="2 3">
    <name type="scientific">Cenarchaeum symbiosum (strain A)</name>
    <dbReference type="NCBI Taxonomy" id="414004"/>
    <lineage>
        <taxon>Archaea</taxon>
        <taxon>Nitrososphaerota</taxon>
        <taxon>Candidatus Cenarchaeales</taxon>
        <taxon>Candidatus Cenarchaeaceae</taxon>
        <taxon>Candidatus Cenarchaeum</taxon>
    </lineage>
</organism>
<evidence type="ECO:0000313" key="2">
    <source>
        <dbReference type="EMBL" id="ABK76789.1"/>
    </source>
</evidence>
<proteinExistence type="predicted"/>
<feature type="compositionally biased region" description="Basic and acidic residues" evidence="1">
    <location>
        <begin position="56"/>
        <end position="68"/>
    </location>
</feature>
<accession>A0RTX2</accession>
<evidence type="ECO:0000313" key="3">
    <source>
        <dbReference type="Proteomes" id="UP000000758"/>
    </source>
</evidence>
<sequence>MATASSHMCLTHVMEKEISWQNVQAEYAFLDSVRPGSDVSKASKSINNPVSPPRYAGDRVCKTSPESK</sequence>
<keyword evidence="3" id="KW-1185">Reference proteome</keyword>
<dbReference type="EMBL" id="DP000238">
    <property type="protein sequence ID" value="ABK76789.1"/>
    <property type="molecule type" value="Genomic_DNA"/>
</dbReference>
<dbReference type="EnsemblBacteria" id="ABK76789">
    <property type="protein sequence ID" value="ABK76789"/>
    <property type="gene ID" value="CENSYa_0144"/>
</dbReference>
<name>A0RTX2_CENSY</name>
<evidence type="ECO:0000256" key="1">
    <source>
        <dbReference type="SAM" id="MobiDB-lite"/>
    </source>
</evidence>
<dbReference type="HOGENOM" id="CLU_2783860_0_0_2"/>
<reference evidence="2 3" key="1">
    <citation type="journal article" date="2006" name="Proc. Natl. Acad. Sci. U.S.A.">
        <title>Genomic analysis of the uncultivated marine crenarchaeote Cenarchaeum symbiosum.</title>
        <authorList>
            <person name="Hallam S.J."/>
            <person name="Konstantinidis K.T."/>
            <person name="Putnam N."/>
            <person name="Schleper C."/>
            <person name="Watanabe Y."/>
            <person name="Sugahara J."/>
            <person name="Preston C."/>
            <person name="de la Torre J."/>
            <person name="Richardson P.M."/>
            <person name="DeLong E.F."/>
        </authorList>
    </citation>
    <scope>NUCLEOTIDE SEQUENCE [LARGE SCALE GENOMIC DNA]</scope>
    <source>
        <strain evidence="3">A</strain>
    </source>
</reference>
<dbReference type="KEGG" id="csy:CENSYa_0144"/>
<feature type="compositionally biased region" description="Polar residues" evidence="1">
    <location>
        <begin position="40"/>
        <end position="49"/>
    </location>
</feature>
<dbReference type="AlphaFoldDB" id="A0RTX2"/>
<feature type="region of interest" description="Disordered" evidence="1">
    <location>
        <begin position="35"/>
        <end position="68"/>
    </location>
</feature>
<dbReference type="Proteomes" id="UP000000758">
    <property type="component" value="Chromosome"/>
</dbReference>
<dbReference type="STRING" id="414004.CENSYa_0144"/>
<protein>
    <submittedName>
        <fullName evidence="2">Uncharacterized protein</fullName>
    </submittedName>
</protein>
<gene>
    <name evidence="2" type="ordered locus">CENSYa_0144</name>
</gene>